<feature type="chain" id="PRO_5046939063" description="Lipoprotein" evidence="1">
    <location>
        <begin position="23"/>
        <end position="239"/>
    </location>
</feature>
<reference evidence="2" key="1">
    <citation type="submission" date="2022-03" db="EMBL/GenBank/DDBJ databases">
        <title>Streptomyces 7R015 and 7R016 isolated from Barleria lupulina in Thailand.</title>
        <authorList>
            <person name="Kanchanasin P."/>
            <person name="Phongsopitanun W."/>
            <person name="Tanasupawat S."/>
        </authorList>
    </citation>
    <scope>NUCLEOTIDE SEQUENCE</scope>
    <source>
        <strain evidence="2">7R016</strain>
    </source>
</reference>
<evidence type="ECO:0008006" key="4">
    <source>
        <dbReference type="Google" id="ProtNLM"/>
    </source>
</evidence>
<name>A0ABS9XFG2_9ACTN</name>
<evidence type="ECO:0000313" key="3">
    <source>
        <dbReference type="Proteomes" id="UP001165270"/>
    </source>
</evidence>
<organism evidence="2 3">
    <name type="scientific">Streptomyces spinosisporus</name>
    <dbReference type="NCBI Taxonomy" id="2927582"/>
    <lineage>
        <taxon>Bacteria</taxon>
        <taxon>Bacillati</taxon>
        <taxon>Actinomycetota</taxon>
        <taxon>Actinomycetes</taxon>
        <taxon>Kitasatosporales</taxon>
        <taxon>Streptomycetaceae</taxon>
        <taxon>Streptomyces</taxon>
    </lineage>
</organism>
<keyword evidence="1" id="KW-0732">Signal</keyword>
<protein>
    <recommendedName>
        <fullName evidence="4">Lipoprotein</fullName>
    </recommendedName>
</protein>
<accession>A0ABS9XFG2</accession>
<dbReference type="Proteomes" id="UP001165270">
    <property type="component" value="Unassembled WGS sequence"/>
</dbReference>
<comment type="caution">
    <text evidence="2">The sequence shown here is derived from an EMBL/GenBank/DDBJ whole genome shotgun (WGS) entry which is preliminary data.</text>
</comment>
<feature type="signal peptide" evidence="1">
    <location>
        <begin position="1"/>
        <end position="22"/>
    </location>
</feature>
<proteinExistence type="predicted"/>
<evidence type="ECO:0000313" key="2">
    <source>
        <dbReference type="EMBL" id="MCI3240766.1"/>
    </source>
</evidence>
<dbReference type="PROSITE" id="PS51257">
    <property type="entry name" value="PROKAR_LIPOPROTEIN"/>
    <property type="match status" value="1"/>
</dbReference>
<sequence length="239" mass="25389">MLRRGRQAFHAFGFGLAAVAMTAGCSSNGDGSADRPNGIEGQSVDRILARVDKALDAASVHTVQVADGHRVSDVRAQHGGDDCKGLLTGDQGFAWRFTTLGGRTWITPQQRSPKLTDRTGAPVEPGWYLPVEADSPGFAGTLAQHTGAACHLRFSVLKQQHFKVTKGAETRVKGRPVLAVKAEQGGLESTIYVATTREPVPLRSVGHDGKHSFVTTWEEYGAGPGIAEPAKSKILPPLS</sequence>
<dbReference type="RefSeq" id="WP_242709681.1">
    <property type="nucleotide sequence ID" value="NZ_JALDAX010000004.1"/>
</dbReference>
<evidence type="ECO:0000256" key="1">
    <source>
        <dbReference type="SAM" id="SignalP"/>
    </source>
</evidence>
<keyword evidence="3" id="KW-1185">Reference proteome</keyword>
<dbReference type="EMBL" id="JALDAX010000004">
    <property type="protein sequence ID" value="MCI3240766.1"/>
    <property type="molecule type" value="Genomic_DNA"/>
</dbReference>
<gene>
    <name evidence="2" type="ORF">MQN93_13660</name>
</gene>